<gene>
    <name evidence="2" type="ORF">LCOR_01284.1</name>
</gene>
<dbReference type="OrthoDB" id="2288310at2759"/>
<name>A0A068RIV1_9FUNG</name>
<evidence type="ECO:0000313" key="3">
    <source>
        <dbReference type="Proteomes" id="UP000027586"/>
    </source>
</evidence>
<dbReference type="AlphaFoldDB" id="A0A068RIV1"/>
<reference evidence="2" key="1">
    <citation type="submission" date="2013-08" db="EMBL/GenBank/DDBJ databases">
        <title>Gene expansion shapes genome architecture in the human pathogen Lichtheimia corymbifera: an evolutionary genomics analysis in the ancient terrestrial Mucorales (Mucoromycotina).</title>
        <authorList>
            <person name="Schwartze V.U."/>
            <person name="Winter S."/>
            <person name="Shelest E."/>
            <person name="Marcet-Houben M."/>
            <person name="Horn F."/>
            <person name="Wehner S."/>
            <person name="Hoffmann K."/>
            <person name="Riege K."/>
            <person name="Sammeth M."/>
            <person name="Nowrousian M."/>
            <person name="Valiante V."/>
            <person name="Linde J."/>
            <person name="Jacobsen I.D."/>
            <person name="Marz M."/>
            <person name="Brakhage A.A."/>
            <person name="Gabaldon T."/>
            <person name="Bocker S."/>
            <person name="Voigt K."/>
        </authorList>
    </citation>
    <scope>NUCLEOTIDE SEQUENCE [LARGE SCALE GENOMIC DNA]</scope>
    <source>
        <strain evidence="2">FSU 9682</strain>
    </source>
</reference>
<dbReference type="VEuPathDB" id="FungiDB:LCOR_01284.1"/>
<dbReference type="Proteomes" id="UP000027586">
    <property type="component" value="Unassembled WGS sequence"/>
</dbReference>
<feature type="region of interest" description="Disordered" evidence="1">
    <location>
        <begin position="1"/>
        <end position="32"/>
    </location>
</feature>
<comment type="caution">
    <text evidence="2">The sequence shown here is derived from an EMBL/GenBank/DDBJ whole genome shotgun (WGS) entry which is preliminary data.</text>
</comment>
<proteinExistence type="predicted"/>
<sequence length="232" mass="26644">METEPTQSTSGKKPKWCQCGAQPPHQRRTAKQCLYNKNRVRVDDNEQSEESVEPERTEKFTINIGLDTICKYDVVKTAIKEAVRRTSIIRFEANKLAQLYVIMNANNFDAMMSIPRNKHPLHLNFYQDCHQAVSRLDARDQPDNVDDYLMPAWNIYTRIRGNQPWTSRSGLVQVLTFAAGEDARTSATNVFVHFKTRLTRFIWLQLSDIDGMTQLVGYSGIKKLAAKMVDTL</sequence>
<keyword evidence="3" id="KW-1185">Reference proteome</keyword>
<protein>
    <submittedName>
        <fullName evidence="2">Uncharacterized protein</fullName>
    </submittedName>
</protein>
<evidence type="ECO:0000256" key="1">
    <source>
        <dbReference type="SAM" id="MobiDB-lite"/>
    </source>
</evidence>
<feature type="compositionally biased region" description="Polar residues" evidence="1">
    <location>
        <begin position="1"/>
        <end position="11"/>
    </location>
</feature>
<accession>A0A068RIV1</accession>
<evidence type="ECO:0000313" key="2">
    <source>
        <dbReference type="EMBL" id="CDH49542.1"/>
    </source>
</evidence>
<organism evidence="2 3">
    <name type="scientific">Lichtheimia corymbifera JMRC:FSU:9682</name>
    <dbReference type="NCBI Taxonomy" id="1263082"/>
    <lineage>
        <taxon>Eukaryota</taxon>
        <taxon>Fungi</taxon>
        <taxon>Fungi incertae sedis</taxon>
        <taxon>Mucoromycota</taxon>
        <taxon>Mucoromycotina</taxon>
        <taxon>Mucoromycetes</taxon>
        <taxon>Mucorales</taxon>
        <taxon>Lichtheimiaceae</taxon>
        <taxon>Lichtheimia</taxon>
    </lineage>
</organism>
<dbReference type="EMBL" id="CBTN010000003">
    <property type="protein sequence ID" value="CDH49542.1"/>
    <property type="molecule type" value="Genomic_DNA"/>
</dbReference>